<feature type="compositionally biased region" description="Low complexity" evidence="1">
    <location>
        <begin position="563"/>
        <end position="572"/>
    </location>
</feature>
<feature type="region of interest" description="Disordered" evidence="1">
    <location>
        <begin position="342"/>
        <end position="487"/>
    </location>
</feature>
<feature type="compositionally biased region" description="Low complexity" evidence="1">
    <location>
        <begin position="469"/>
        <end position="485"/>
    </location>
</feature>
<proteinExistence type="predicted"/>
<dbReference type="Proteomes" id="UP001215598">
    <property type="component" value="Unassembled WGS sequence"/>
</dbReference>
<dbReference type="EMBL" id="JARKIB010000028">
    <property type="protein sequence ID" value="KAJ7764413.1"/>
    <property type="molecule type" value="Genomic_DNA"/>
</dbReference>
<accession>A0AAD7JK18</accession>
<dbReference type="AlphaFoldDB" id="A0AAD7JK18"/>
<organism evidence="3 4">
    <name type="scientific">Mycena metata</name>
    <dbReference type="NCBI Taxonomy" id="1033252"/>
    <lineage>
        <taxon>Eukaryota</taxon>
        <taxon>Fungi</taxon>
        <taxon>Dikarya</taxon>
        <taxon>Basidiomycota</taxon>
        <taxon>Agaricomycotina</taxon>
        <taxon>Agaricomycetes</taxon>
        <taxon>Agaricomycetidae</taxon>
        <taxon>Agaricales</taxon>
        <taxon>Marasmiineae</taxon>
        <taxon>Mycenaceae</taxon>
        <taxon>Mycena</taxon>
    </lineage>
</organism>
<feature type="region of interest" description="Disordered" evidence="1">
    <location>
        <begin position="280"/>
        <end position="303"/>
    </location>
</feature>
<reference evidence="3" key="1">
    <citation type="submission" date="2023-03" db="EMBL/GenBank/DDBJ databases">
        <title>Massive genome expansion in bonnet fungi (Mycena s.s.) driven by repeated elements and novel gene families across ecological guilds.</title>
        <authorList>
            <consortium name="Lawrence Berkeley National Laboratory"/>
            <person name="Harder C.B."/>
            <person name="Miyauchi S."/>
            <person name="Viragh M."/>
            <person name="Kuo A."/>
            <person name="Thoen E."/>
            <person name="Andreopoulos B."/>
            <person name="Lu D."/>
            <person name="Skrede I."/>
            <person name="Drula E."/>
            <person name="Henrissat B."/>
            <person name="Morin E."/>
            <person name="Kohler A."/>
            <person name="Barry K."/>
            <person name="LaButti K."/>
            <person name="Morin E."/>
            <person name="Salamov A."/>
            <person name="Lipzen A."/>
            <person name="Mereny Z."/>
            <person name="Hegedus B."/>
            <person name="Baldrian P."/>
            <person name="Stursova M."/>
            <person name="Weitz H."/>
            <person name="Taylor A."/>
            <person name="Grigoriev I.V."/>
            <person name="Nagy L.G."/>
            <person name="Martin F."/>
            <person name="Kauserud H."/>
        </authorList>
    </citation>
    <scope>NUCLEOTIDE SEQUENCE</scope>
    <source>
        <strain evidence="3">CBHHK182m</strain>
    </source>
</reference>
<name>A0AAD7JK18_9AGAR</name>
<evidence type="ECO:0000256" key="2">
    <source>
        <dbReference type="SAM" id="Phobius"/>
    </source>
</evidence>
<protein>
    <submittedName>
        <fullName evidence="3">Uncharacterized protein</fullName>
    </submittedName>
</protein>
<evidence type="ECO:0000313" key="4">
    <source>
        <dbReference type="Proteomes" id="UP001215598"/>
    </source>
</evidence>
<feature type="transmembrane region" description="Helical" evidence="2">
    <location>
        <begin position="311"/>
        <end position="335"/>
    </location>
</feature>
<keyword evidence="4" id="KW-1185">Reference proteome</keyword>
<feature type="region of interest" description="Disordered" evidence="1">
    <location>
        <begin position="523"/>
        <end position="580"/>
    </location>
</feature>
<evidence type="ECO:0000313" key="3">
    <source>
        <dbReference type="EMBL" id="KAJ7764413.1"/>
    </source>
</evidence>
<gene>
    <name evidence="3" type="ORF">B0H16DRAFT_1454950</name>
</gene>
<keyword evidence="2" id="KW-1133">Transmembrane helix</keyword>
<evidence type="ECO:0000256" key="1">
    <source>
        <dbReference type="SAM" id="MobiDB-lite"/>
    </source>
</evidence>
<feature type="region of interest" description="Disordered" evidence="1">
    <location>
        <begin position="592"/>
        <end position="612"/>
    </location>
</feature>
<feature type="compositionally biased region" description="Low complexity" evidence="1">
    <location>
        <begin position="419"/>
        <end position="443"/>
    </location>
</feature>
<keyword evidence="2" id="KW-0472">Membrane</keyword>
<keyword evidence="2" id="KW-0812">Transmembrane</keyword>
<dbReference type="Gene3D" id="2.60.120.260">
    <property type="entry name" value="Galactose-binding domain-like"/>
    <property type="match status" value="2"/>
</dbReference>
<sequence>MASPPRQRVVDDTDPAILYGSNGWFVADPGTLGVGNFGPIYQGTSHATTSSNSTLSFPFDGTAIRVLGTIMVTTDPTTNATDPTWECFVDEIAISNPQPKFQFTENNWILCDQPEIAAGSHDLTIKVQSKGRAFYLDYLVYTPLPNATFDSAVLVYPNTDPSVSFGSGWSTLGGENGTNVKDAQVALNFHGTSASLYGFVPTELAHNATWATYSIDGDTPVNFTLEGLSSSNSATAYNVLLFTTPTIPNTEHNLVVSYGGDSQHTPLVVGDFYVATASSTTTNSSSSDSSSGPSSPSSSSLATTISKHSPVGAIVGGLLGGVAILALLGLLALFCQRRRRRADDKTSATPFPLSMTEAVGPSSPTAPPHGDPVTYGPAINGAPVTYGTRPLPPSPTAGYEGTQAHRLSPTGAAPPPSAPYTYSSPSSGSAYSAPPGASHAASSRAVPSESEVTYPSIQRVAPLHRHPSDQMSSSSSSYGASLPGGSSQGLPAASSIFAVGSHGSEHHAYDAYAAGAGTLPSPVSSTLPTRLPVPSAAKPLPPPPPTSSRAPGETSKLARERAAAAAWAAPAPQSTNPNLEPLVLRHEDSGLRLQIPGRGPSVLELPPGYSPS</sequence>
<comment type="caution">
    <text evidence="3">The sequence shown here is derived from an EMBL/GenBank/DDBJ whole genome shotgun (WGS) entry which is preliminary data.</text>
</comment>